<accession>A0A7X8GZI8</accession>
<dbReference type="GO" id="GO:0016301">
    <property type="term" value="F:kinase activity"/>
    <property type="evidence" value="ECO:0007669"/>
    <property type="project" value="UniProtKB-KW"/>
</dbReference>
<feature type="domain" description="Carbohydrate kinase FGGY C-terminal" evidence="5">
    <location>
        <begin position="276"/>
        <end position="455"/>
    </location>
</feature>
<evidence type="ECO:0000259" key="5">
    <source>
        <dbReference type="Pfam" id="PF02782"/>
    </source>
</evidence>
<gene>
    <name evidence="6" type="ORF">GX355_01980</name>
</gene>
<proteinExistence type="inferred from homology"/>
<reference evidence="6 7" key="1">
    <citation type="journal article" date="2020" name="Biotechnol. Biofuels">
        <title>New insights from the biogas microbiome by comprehensive genome-resolved metagenomics of nearly 1600 species originating from multiple anaerobic digesters.</title>
        <authorList>
            <person name="Campanaro S."/>
            <person name="Treu L."/>
            <person name="Rodriguez-R L.M."/>
            <person name="Kovalovszki A."/>
            <person name="Ziels R.M."/>
            <person name="Maus I."/>
            <person name="Zhu X."/>
            <person name="Kougias P.G."/>
            <person name="Basile A."/>
            <person name="Luo G."/>
            <person name="Schluter A."/>
            <person name="Konstantinidis K.T."/>
            <person name="Angelidaki I."/>
        </authorList>
    </citation>
    <scope>NUCLEOTIDE SEQUENCE [LARGE SCALE GENOMIC DNA]</scope>
    <source>
        <strain evidence="6">AS23ysBPME_34</strain>
    </source>
</reference>
<comment type="similarity">
    <text evidence="1">Belongs to the FGGY kinase family.</text>
</comment>
<feature type="non-terminal residue" evidence="6">
    <location>
        <position position="455"/>
    </location>
</feature>
<dbReference type="Pfam" id="PF00370">
    <property type="entry name" value="FGGY_N"/>
    <property type="match status" value="1"/>
</dbReference>
<dbReference type="SUPFAM" id="SSF53067">
    <property type="entry name" value="Actin-like ATPase domain"/>
    <property type="match status" value="2"/>
</dbReference>
<dbReference type="CDD" id="cd07809">
    <property type="entry name" value="ASKHA_NBD_FGGY_BaXK-like"/>
    <property type="match status" value="1"/>
</dbReference>
<dbReference type="PANTHER" id="PTHR43095">
    <property type="entry name" value="SUGAR KINASE"/>
    <property type="match status" value="1"/>
</dbReference>
<name>A0A7X8GZI8_9LACT</name>
<sequence>MTNQIINDIQNGKTALGIELGSSRIKAVLINTANQIIAQGNHSWENKLLDGVWTYALPDVWTGIQDCYRDLTTNIKEMYDVELTTFGSIGISGMMHGYLPFDKNNQLLTPFRTWRNTMTEDATKVLIKEFSFNIPQRWSIAHLYHAIIEQEDHVKDIDFFTTLAGYVHWQLTGEKVLGIGDASGMFPIDDSTHDYDQTMIDKFNELIKDQNFDWQLSKILPKVLKAGEIAGELTEVGAKMLDPRGKLQAGIPMAPPEADAATGMVATNSVLKRTGNISAGTSIFAMIVLEHALSKVHVEIDIVTTPSGSPVAMVHCNNCTSDLDAWVRVFGQLFERLGLDVPKGKLYDQLYFSAMEGDKDCGGVMTHNYVSGEHITGFEEGRPLIVRTPNANFNLPNYMRAMLNSTMATLRIGMDILTEEEDVHIDKMLGHGGLFKTEKVGQTLMANALKTPISV</sequence>
<keyword evidence="3" id="KW-0418">Kinase</keyword>
<dbReference type="Gene3D" id="3.30.420.40">
    <property type="match status" value="2"/>
</dbReference>
<dbReference type="Pfam" id="PF02782">
    <property type="entry name" value="FGGY_C"/>
    <property type="match status" value="1"/>
</dbReference>
<dbReference type="Proteomes" id="UP000541058">
    <property type="component" value="Unassembled WGS sequence"/>
</dbReference>
<evidence type="ECO:0000256" key="3">
    <source>
        <dbReference type="ARBA" id="ARBA00022777"/>
    </source>
</evidence>
<keyword evidence="2" id="KW-0808">Transferase</keyword>
<dbReference type="InterPro" id="IPR050406">
    <property type="entry name" value="FGGY_Carb_Kinase"/>
</dbReference>
<protein>
    <submittedName>
        <fullName evidence="6">ATPase</fullName>
    </submittedName>
</protein>
<dbReference type="EMBL" id="JAAYSM010000059">
    <property type="protein sequence ID" value="NLJ17607.1"/>
    <property type="molecule type" value="Genomic_DNA"/>
</dbReference>
<dbReference type="InterPro" id="IPR018484">
    <property type="entry name" value="FGGY_N"/>
</dbReference>
<dbReference type="PANTHER" id="PTHR43095:SF5">
    <property type="entry name" value="XYLULOSE KINASE"/>
    <property type="match status" value="1"/>
</dbReference>
<feature type="domain" description="Carbohydrate kinase FGGY N-terminal" evidence="4">
    <location>
        <begin position="15"/>
        <end position="241"/>
    </location>
</feature>
<evidence type="ECO:0000313" key="6">
    <source>
        <dbReference type="EMBL" id="NLJ17607.1"/>
    </source>
</evidence>
<evidence type="ECO:0000259" key="4">
    <source>
        <dbReference type="Pfam" id="PF00370"/>
    </source>
</evidence>
<evidence type="ECO:0000313" key="7">
    <source>
        <dbReference type="Proteomes" id="UP000541058"/>
    </source>
</evidence>
<organism evidence="6 7">
    <name type="scientific">Globicatella sulfidifaciens</name>
    <dbReference type="NCBI Taxonomy" id="136093"/>
    <lineage>
        <taxon>Bacteria</taxon>
        <taxon>Bacillati</taxon>
        <taxon>Bacillota</taxon>
        <taxon>Bacilli</taxon>
        <taxon>Lactobacillales</taxon>
        <taxon>Aerococcaceae</taxon>
        <taxon>Globicatella</taxon>
    </lineage>
</organism>
<dbReference type="InterPro" id="IPR018485">
    <property type="entry name" value="FGGY_C"/>
</dbReference>
<dbReference type="InterPro" id="IPR043129">
    <property type="entry name" value="ATPase_NBD"/>
</dbReference>
<dbReference type="GO" id="GO:0005975">
    <property type="term" value="P:carbohydrate metabolic process"/>
    <property type="evidence" value="ECO:0007669"/>
    <property type="project" value="InterPro"/>
</dbReference>
<evidence type="ECO:0000256" key="1">
    <source>
        <dbReference type="ARBA" id="ARBA00009156"/>
    </source>
</evidence>
<comment type="caution">
    <text evidence="6">The sequence shown here is derived from an EMBL/GenBank/DDBJ whole genome shotgun (WGS) entry which is preliminary data.</text>
</comment>
<evidence type="ECO:0000256" key="2">
    <source>
        <dbReference type="ARBA" id="ARBA00022679"/>
    </source>
</evidence>
<dbReference type="AlphaFoldDB" id="A0A7X8GZI8"/>
<dbReference type="RefSeq" id="WP_276646365.1">
    <property type="nucleotide sequence ID" value="NZ_JAAYSM010000059.1"/>
</dbReference>